<dbReference type="OrthoDB" id="60033at2759"/>
<gene>
    <name evidence="7" type="ORF">SEMRO_1638_G287710.1</name>
</gene>
<evidence type="ECO:0000313" key="8">
    <source>
        <dbReference type="Proteomes" id="UP001153069"/>
    </source>
</evidence>
<dbReference type="InterPro" id="IPR036388">
    <property type="entry name" value="WH-like_DNA-bd_sf"/>
</dbReference>
<keyword evidence="3" id="KW-0539">Nucleus</keyword>
<dbReference type="FunFam" id="1.10.10.10:FF:000479">
    <property type="entry name" value="Predicted protein"/>
    <property type="match status" value="1"/>
</dbReference>
<sequence>MFSFQATDKATMSGVGMREGRATVADLLRAAGSGGAAPVANPSLLSSIHATNLAARALLASSLSVEEKAYVASRMGTLEPLRQQRSLDSILGQQRAALVKLAAGRRLIEQAKQSLNLEATMRAQITAPAILPAAARTPITPLQAQAPVLTTPNSPLAQLSPPLAQLNPPLAQPKQAPPKPKFEPLKVLPQQDTKGNFPVKLHQMLSDLEKIPGGSEIASFLPHGRTFAIHKPREFVRHVMPKYFKMGRFSSFQRQLNLYDFQRITEGVDKGAYSHPMFLYGQQQATLSMKRNKIKGVKKAKEAAQKAAAAKLEEASASSHNVEGDDDDSV</sequence>
<dbReference type="EMBL" id="CAICTM010001636">
    <property type="protein sequence ID" value="CAB9525157.1"/>
    <property type="molecule type" value="Genomic_DNA"/>
</dbReference>
<dbReference type="Gene3D" id="1.10.10.10">
    <property type="entry name" value="Winged helix-like DNA-binding domain superfamily/Winged helix DNA-binding domain"/>
    <property type="match status" value="1"/>
</dbReference>
<dbReference type="Proteomes" id="UP001153069">
    <property type="component" value="Unassembled WGS sequence"/>
</dbReference>
<dbReference type="InterPro" id="IPR000232">
    <property type="entry name" value="HSF_DNA-bd"/>
</dbReference>
<comment type="caution">
    <text evidence="7">The sequence shown here is derived from an EMBL/GenBank/DDBJ whole genome shotgun (WGS) entry which is preliminary data.</text>
</comment>
<dbReference type="PANTHER" id="PTHR10015:SF206">
    <property type="entry name" value="HSF-TYPE DNA-BINDING DOMAIN-CONTAINING PROTEIN"/>
    <property type="match status" value="1"/>
</dbReference>
<dbReference type="AlphaFoldDB" id="A0A9N8ENM9"/>
<keyword evidence="8" id="KW-1185">Reference proteome</keyword>
<dbReference type="SMART" id="SM00415">
    <property type="entry name" value="HSF"/>
    <property type="match status" value="1"/>
</dbReference>
<dbReference type="GO" id="GO:0003700">
    <property type="term" value="F:DNA-binding transcription factor activity"/>
    <property type="evidence" value="ECO:0007669"/>
    <property type="project" value="InterPro"/>
</dbReference>
<dbReference type="Pfam" id="PF00447">
    <property type="entry name" value="HSF_DNA-bind"/>
    <property type="match status" value="1"/>
</dbReference>
<comment type="subcellular location">
    <subcellularLocation>
        <location evidence="1">Nucleus</location>
    </subcellularLocation>
</comment>
<evidence type="ECO:0000256" key="4">
    <source>
        <dbReference type="RuleBase" id="RU004020"/>
    </source>
</evidence>
<feature type="compositionally biased region" description="Low complexity" evidence="5">
    <location>
        <begin position="310"/>
        <end position="319"/>
    </location>
</feature>
<dbReference type="InterPro" id="IPR036390">
    <property type="entry name" value="WH_DNA-bd_sf"/>
</dbReference>
<evidence type="ECO:0000313" key="7">
    <source>
        <dbReference type="EMBL" id="CAB9525157.1"/>
    </source>
</evidence>
<evidence type="ECO:0000256" key="3">
    <source>
        <dbReference type="ARBA" id="ARBA00023242"/>
    </source>
</evidence>
<dbReference type="SUPFAM" id="SSF46785">
    <property type="entry name" value="Winged helix' DNA-binding domain"/>
    <property type="match status" value="1"/>
</dbReference>
<dbReference type="PANTHER" id="PTHR10015">
    <property type="entry name" value="HEAT SHOCK TRANSCRIPTION FACTOR"/>
    <property type="match status" value="1"/>
</dbReference>
<dbReference type="GO" id="GO:0043565">
    <property type="term" value="F:sequence-specific DNA binding"/>
    <property type="evidence" value="ECO:0007669"/>
    <property type="project" value="InterPro"/>
</dbReference>
<reference evidence="7" key="1">
    <citation type="submission" date="2020-06" db="EMBL/GenBank/DDBJ databases">
        <authorList>
            <consortium name="Plant Systems Biology data submission"/>
        </authorList>
    </citation>
    <scope>NUCLEOTIDE SEQUENCE</scope>
    <source>
        <strain evidence="7">D6</strain>
    </source>
</reference>
<protein>
    <submittedName>
        <fullName evidence="7">Stress transcription factor B-2b</fullName>
    </submittedName>
</protein>
<evidence type="ECO:0000256" key="1">
    <source>
        <dbReference type="ARBA" id="ARBA00004123"/>
    </source>
</evidence>
<evidence type="ECO:0000259" key="6">
    <source>
        <dbReference type="SMART" id="SM00415"/>
    </source>
</evidence>
<proteinExistence type="inferred from homology"/>
<evidence type="ECO:0000256" key="5">
    <source>
        <dbReference type="SAM" id="MobiDB-lite"/>
    </source>
</evidence>
<organism evidence="7 8">
    <name type="scientific">Seminavis robusta</name>
    <dbReference type="NCBI Taxonomy" id="568900"/>
    <lineage>
        <taxon>Eukaryota</taxon>
        <taxon>Sar</taxon>
        <taxon>Stramenopiles</taxon>
        <taxon>Ochrophyta</taxon>
        <taxon>Bacillariophyta</taxon>
        <taxon>Bacillariophyceae</taxon>
        <taxon>Bacillariophycidae</taxon>
        <taxon>Naviculales</taxon>
        <taxon>Naviculaceae</taxon>
        <taxon>Seminavis</taxon>
    </lineage>
</organism>
<feature type="region of interest" description="Disordered" evidence="5">
    <location>
        <begin position="310"/>
        <end position="330"/>
    </location>
</feature>
<comment type="similarity">
    <text evidence="4">Belongs to the HSF family.</text>
</comment>
<keyword evidence="2" id="KW-0238">DNA-binding</keyword>
<dbReference type="GO" id="GO:0005634">
    <property type="term" value="C:nucleus"/>
    <property type="evidence" value="ECO:0007669"/>
    <property type="project" value="UniProtKB-SubCell"/>
</dbReference>
<accession>A0A9N8ENM9</accession>
<evidence type="ECO:0000256" key="2">
    <source>
        <dbReference type="ARBA" id="ARBA00023125"/>
    </source>
</evidence>
<name>A0A9N8ENM9_9STRA</name>
<feature type="domain" description="HSF-type DNA-binding" evidence="6">
    <location>
        <begin position="193"/>
        <end position="292"/>
    </location>
</feature>